<dbReference type="Pfam" id="PF05175">
    <property type="entry name" value="MTS"/>
    <property type="match status" value="1"/>
</dbReference>
<dbReference type="SUPFAM" id="SSF53335">
    <property type="entry name" value="S-adenosyl-L-methionine-dependent methyltransferases"/>
    <property type="match status" value="1"/>
</dbReference>
<reference evidence="8 9" key="1">
    <citation type="submission" date="2021-01" db="EMBL/GenBank/DDBJ databases">
        <title>Genomic Encyclopedia of Type Strains, Phase IV (KMG-IV): sequencing the most valuable type-strain genomes for metagenomic binning, comparative biology and taxonomic classification.</title>
        <authorList>
            <person name="Goeker M."/>
        </authorList>
    </citation>
    <scope>NUCLEOTIDE SEQUENCE [LARGE SCALE GENOMIC DNA]</scope>
    <source>
        <strain evidence="8 9">DSM 6130</strain>
    </source>
</reference>
<evidence type="ECO:0000259" key="7">
    <source>
        <dbReference type="Pfam" id="PF17827"/>
    </source>
</evidence>
<evidence type="ECO:0000256" key="5">
    <source>
        <dbReference type="HAMAP-Rule" id="MF_02126"/>
    </source>
</evidence>
<protein>
    <recommendedName>
        <fullName evidence="5">Release factor glutamine methyltransferase</fullName>
        <shortName evidence="5">RF MTase</shortName>
        <ecNumber evidence="5">2.1.1.297</ecNumber>
    </recommendedName>
    <alternativeName>
        <fullName evidence="5">N5-glutamine methyltransferase PrmC</fullName>
    </alternativeName>
    <alternativeName>
        <fullName evidence="5">Protein-(glutamine-N5) MTase PrmC</fullName>
    </alternativeName>
    <alternativeName>
        <fullName evidence="5">Protein-glutamine N-methyltransferase PrmC</fullName>
    </alternativeName>
</protein>
<feature type="domain" description="Methyltransferase small" evidence="6">
    <location>
        <begin position="116"/>
        <end position="194"/>
    </location>
</feature>
<dbReference type="PANTHER" id="PTHR18895">
    <property type="entry name" value="HEMK METHYLTRANSFERASE"/>
    <property type="match status" value="1"/>
</dbReference>
<keyword evidence="3 5" id="KW-0949">S-adenosyl-L-methionine</keyword>
<comment type="catalytic activity">
    <reaction evidence="4 5">
        <text>L-glutaminyl-[peptide chain release factor] + S-adenosyl-L-methionine = N(5)-methyl-L-glutaminyl-[peptide chain release factor] + S-adenosyl-L-homocysteine + H(+)</text>
        <dbReference type="Rhea" id="RHEA:42896"/>
        <dbReference type="Rhea" id="RHEA-COMP:10271"/>
        <dbReference type="Rhea" id="RHEA-COMP:10272"/>
        <dbReference type="ChEBI" id="CHEBI:15378"/>
        <dbReference type="ChEBI" id="CHEBI:30011"/>
        <dbReference type="ChEBI" id="CHEBI:57856"/>
        <dbReference type="ChEBI" id="CHEBI:59789"/>
        <dbReference type="ChEBI" id="CHEBI:61891"/>
        <dbReference type="EC" id="2.1.1.297"/>
    </reaction>
</comment>
<dbReference type="CDD" id="cd02440">
    <property type="entry name" value="AdoMet_MTases"/>
    <property type="match status" value="1"/>
</dbReference>
<feature type="binding site" evidence="5">
    <location>
        <position position="187"/>
    </location>
    <ligand>
        <name>S-adenosyl-L-methionine</name>
        <dbReference type="ChEBI" id="CHEBI:59789"/>
    </ligand>
</feature>
<dbReference type="EC" id="2.1.1.297" evidence="5"/>
<comment type="function">
    <text evidence="5">Methylates the class 1 translation termination release factors RF1/PrfA and RF2/PrfB on the glutamine residue of the universally conserved GGQ motif.</text>
</comment>
<comment type="caution">
    <text evidence="8">The sequence shown here is derived from an EMBL/GenBank/DDBJ whole genome shotgun (WGS) entry which is preliminary data.</text>
</comment>
<feature type="binding site" evidence="5">
    <location>
        <begin position="187"/>
        <end position="190"/>
    </location>
    <ligand>
        <name>substrate</name>
    </ligand>
</feature>
<dbReference type="InterPro" id="IPR002052">
    <property type="entry name" value="DNA_methylase_N6_adenine_CS"/>
</dbReference>
<dbReference type="Proteomes" id="UP000758856">
    <property type="component" value="Unassembled WGS sequence"/>
</dbReference>
<dbReference type="NCBIfam" id="TIGR03534">
    <property type="entry name" value="RF_mod_PrmC"/>
    <property type="match status" value="1"/>
</dbReference>
<keyword evidence="9" id="KW-1185">Reference proteome</keyword>
<dbReference type="InterPro" id="IPR007848">
    <property type="entry name" value="Small_mtfrase_dom"/>
</dbReference>
<dbReference type="NCBIfam" id="TIGR00536">
    <property type="entry name" value="hemK_fam"/>
    <property type="match status" value="1"/>
</dbReference>
<sequence>MTLGEAARAAASRFAAAGIDTPEADARALAREAFGLDAAQLIARAGEPVDVDALARLEHLILRRLGGEPVDRILGRREFWGLDFTLAPETLAPRADTETVVQAALDAVGGRDRPIAVLDLGVGSGCILLALLSELPRATGLGVDRSFGAARAARANAERLGLGARVRVVVGDWATALGSRFDLVVSNPPYIASADMAGLDREVREHDPARALDGGADGLDAYRAIVADLPARLGPGGTAVLELGAGQEAGVTRLALQANLRVDGPAQVDLGGVPRALVMRATA</sequence>
<dbReference type="PROSITE" id="PS00092">
    <property type="entry name" value="N6_MTASE"/>
    <property type="match status" value="1"/>
</dbReference>
<dbReference type="EMBL" id="JAFBCY010000002">
    <property type="protein sequence ID" value="MBM7852014.1"/>
    <property type="molecule type" value="Genomic_DNA"/>
</dbReference>
<evidence type="ECO:0000256" key="3">
    <source>
        <dbReference type="ARBA" id="ARBA00022691"/>
    </source>
</evidence>
<feature type="binding site" evidence="5">
    <location>
        <position position="173"/>
    </location>
    <ligand>
        <name>S-adenosyl-L-methionine</name>
        <dbReference type="ChEBI" id="CHEBI:59789"/>
    </ligand>
</feature>
<dbReference type="HAMAP" id="MF_02126">
    <property type="entry name" value="RF_methyltr_PrmC"/>
    <property type="match status" value="1"/>
</dbReference>
<dbReference type="Pfam" id="PF17827">
    <property type="entry name" value="PrmC_N"/>
    <property type="match status" value="1"/>
</dbReference>
<dbReference type="GO" id="GO:0102559">
    <property type="term" value="F:peptide chain release factor N(5)-glutamine methyltransferase activity"/>
    <property type="evidence" value="ECO:0007669"/>
    <property type="project" value="UniProtKB-EC"/>
</dbReference>
<feature type="binding site" evidence="5">
    <location>
        <begin position="121"/>
        <end position="125"/>
    </location>
    <ligand>
        <name>S-adenosyl-L-methionine</name>
        <dbReference type="ChEBI" id="CHEBI:59789"/>
    </ligand>
</feature>
<dbReference type="InterPro" id="IPR019874">
    <property type="entry name" value="RF_methyltr_PrmC"/>
</dbReference>
<accession>A0ABS2T756</accession>
<dbReference type="PANTHER" id="PTHR18895:SF74">
    <property type="entry name" value="MTRF1L RELEASE FACTOR GLUTAMINE METHYLTRANSFERASE"/>
    <property type="match status" value="1"/>
</dbReference>
<organism evidence="8 9">
    <name type="scientific">Methylopila capsulata</name>
    <dbReference type="NCBI Taxonomy" id="61654"/>
    <lineage>
        <taxon>Bacteria</taxon>
        <taxon>Pseudomonadati</taxon>
        <taxon>Pseudomonadota</taxon>
        <taxon>Alphaproteobacteria</taxon>
        <taxon>Hyphomicrobiales</taxon>
        <taxon>Methylopilaceae</taxon>
        <taxon>Methylopila</taxon>
    </lineage>
</organism>
<dbReference type="InterPro" id="IPR040758">
    <property type="entry name" value="PrmC_N"/>
</dbReference>
<keyword evidence="1 5" id="KW-0489">Methyltransferase</keyword>
<gene>
    <name evidence="5" type="primary">prmC</name>
    <name evidence="8" type="ORF">JOD31_002239</name>
</gene>
<evidence type="ECO:0000259" key="6">
    <source>
        <dbReference type="Pfam" id="PF05175"/>
    </source>
</evidence>
<keyword evidence="2 5" id="KW-0808">Transferase</keyword>
<evidence type="ECO:0000256" key="4">
    <source>
        <dbReference type="ARBA" id="ARBA00048391"/>
    </source>
</evidence>
<dbReference type="InterPro" id="IPR050320">
    <property type="entry name" value="N5-glutamine_MTase"/>
</dbReference>
<proteinExistence type="inferred from homology"/>
<dbReference type="RefSeq" id="WP_204950378.1">
    <property type="nucleotide sequence ID" value="NZ_JAFBCY010000002.1"/>
</dbReference>
<dbReference type="Gene3D" id="1.10.8.10">
    <property type="entry name" value="DNA helicase RuvA subunit, C-terminal domain"/>
    <property type="match status" value="1"/>
</dbReference>
<evidence type="ECO:0000256" key="1">
    <source>
        <dbReference type="ARBA" id="ARBA00022603"/>
    </source>
</evidence>
<evidence type="ECO:0000256" key="2">
    <source>
        <dbReference type="ARBA" id="ARBA00022679"/>
    </source>
</evidence>
<feature type="domain" description="Release factor glutamine methyltransferase N-terminal" evidence="7">
    <location>
        <begin position="5"/>
        <end position="75"/>
    </location>
</feature>
<name>A0ABS2T756_9HYPH</name>
<dbReference type="InterPro" id="IPR004556">
    <property type="entry name" value="HemK-like"/>
</dbReference>
<dbReference type="Gene3D" id="3.40.50.150">
    <property type="entry name" value="Vaccinia Virus protein VP39"/>
    <property type="match status" value="1"/>
</dbReference>
<evidence type="ECO:0000313" key="9">
    <source>
        <dbReference type="Proteomes" id="UP000758856"/>
    </source>
</evidence>
<dbReference type="GO" id="GO:0032259">
    <property type="term" value="P:methylation"/>
    <property type="evidence" value="ECO:0007669"/>
    <property type="project" value="UniProtKB-KW"/>
</dbReference>
<feature type="binding site" evidence="5">
    <location>
        <position position="144"/>
    </location>
    <ligand>
        <name>S-adenosyl-L-methionine</name>
        <dbReference type="ChEBI" id="CHEBI:59789"/>
    </ligand>
</feature>
<comment type="similarity">
    <text evidence="5">Belongs to the protein N5-glutamine methyltransferase family. PrmC subfamily.</text>
</comment>
<evidence type="ECO:0000313" key="8">
    <source>
        <dbReference type="EMBL" id="MBM7852014.1"/>
    </source>
</evidence>
<dbReference type="InterPro" id="IPR029063">
    <property type="entry name" value="SAM-dependent_MTases_sf"/>
</dbReference>